<feature type="domain" description="Chromo" evidence="5">
    <location>
        <begin position="87"/>
        <end position="150"/>
    </location>
</feature>
<dbReference type="CDD" id="cd00024">
    <property type="entry name" value="CD_CSD"/>
    <property type="match status" value="1"/>
</dbReference>
<dbReference type="PANTHER" id="PTHR22812">
    <property type="entry name" value="CHROMOBOX PROTEIN"/>
    <property type="match status" value="1"/>
</dbReference>
<dbReference type="Pfam" id="PF00385">
    <property type="entry name" value="Chromo"/>
    <property type="match status" value="1"/>
</dbReference>
<dbReference type="Proteomes" id="UP001629113">
    <property type="component" value="Unassembled WGS sequence"/>
</dbReference>
<dbReference type="CDD" id="cd18657">
    <property type="entry name" value="CSD_Swi6"/>
    <property type="match status" value="1"/>
</dbReference>
<comment type="caution">
    <text evidence="6">The sequence shown here is derived from an EMBL/GenBank/DDBJ whole genome shotgun (WGS) entry which is preliminary data.</text>
</comment>
<evidence type="ECO:0000256" key="4">
    <source>
        <dbReference type="SAM" id="MobiDB-lite"/>
    </source>
</evidence>
<organism evidence="6 7">
    <name type="scientific">Phlyctema vagabunda</name>
    <dbReference type="NCBI Taxonomy" id="108571"/>
    <lineage>
        <taxon>Eukaryota</taxon>
        <taxon>Fungi</taxon>
        <taxon>Dikarya</taxon>
        <taxon>Ascomycota</taxon>
        <taxon>Pezizomycotina</taxon>
        <taxon>Leotiomycetes</taxon>
        <taxon>Helotiales</taxon>
        <taxon>Dermateaceae</taxon>
        <taxon>Phlyctema</taxon>
    </lineage>
</organism>
<feature type="compositionally biased region" description="Acidic residues" evidence="4">
    <location>
        <begin position="75"/>
        <end position="85"/>
    </location>
</feature>
<protein>
    <submittedName>
        <fullName evidence="6">Chromo domain-containing protein 2</fullName>
    </submittedName>
</protein>
<sequence length="267" mass="29822">MPPQISEDEASSASDVEMSEPEVQPPPKVASKPPAKAKGRPKKATPVQVEPEPEPEPEPEEEEDEDDEPLKVESEGDDDEDLEEDEYVVEAIKKHLISAETGEILFDVKWEGYEKASDRTWEPEANLMETATDIVLAYLEKHGGREAILEEFNAKNTETATKRKRGRQSNGTGSAKKPKKEISHPRSGSPPASLAEKKFTPPKGNWEEEVVGIDACEGGEGKVVVYLTWQSGDKSQHPLHQVYKRCPQKMLKFYESHLVFKKTESAE</sequence>
<evidence type="ECO:0000256" key="1">
    <source>
        <dbReference type="ARBA" id="ARBA00004123"/>
    </source>
</evidence>
<comment type="subunit">
    <text evidence="2">Component of the NuA4 histone acetyltransferase complex.</text>
</comment>
<dbReference type="SMART" id="SM00298">
    <property type="entry name" value="CHROMO"/>
    <property type="match status" value="1"/>
</dbReference>
<dbReference type="InterPro" id="IPR023780">
    <property type="entry name" value="Chromo_domain"/>
</dbReference>
<evidence type="ECO:0000259" key="5">
    <source>
        <dbReference type="PROSITE" id="PS50013"/>
    </source>
</evidence>
<dbReference type="SMART" id="SM00300">
    <property type="entry name" value="ChSh"/>
    <property type="match status" value="1"/>
</dbReference>
<feature type="compositionally biased region" description="Acidic residues" evidence="4">
    <location>
        <begin position="1"/>
        <end position="10"/>
    </location>
</feature>
<accession>A0ABR4PEM2</accession>
<evidence type="ECO:0000313" key="7">
    <source>
        <dbReference type="Proteomes" id="UP001629113"/>
    </source>
</evidence>
<gene>
    <name evidence="6" type="ORF">PVAG01_05880</name>
</gene>
<dbReference type="Pfam" id="PF01393">
    <property type="entry name" value="Chromo_shadow"/>
    <property type="match status" value="1"/>
</dbReference>
<dbReference type="InterPro" id="IPR051219">
    <property type="entry name" value="Heterochromatin_chromo-domain"/>
</dbReference>
<dbReference type="PROSITE" id="PS50013">
    <property type="entry name" value="CHROMO_2"/>
    <property type="match status" value="1"/>
</dbReference>
<dbReference type="EMBL" id="JBFCZG010000005">
    <property type="protein sequence ID" value="KAL3421724.1"/>
    <property type="molecule type" value="Genomic_DNA"/>
</dbReference>
<dbReference type="InterPro" id="IPR008251">
    <property type="entry name" value="Chromo_shadow_dom"/>
</dbReference>
<keyword evidence="3" id="KW-0539">Nucleus</keyword>
<evidence type="ECO:0000313" key="6">
    <source>
        <dbReference type="EMBL" id="KAL3421724.1"/>
    </source>
</evidence>
<dbReference type="Gene3D" id="2.40.50.40">
    <property type="match status" value="2"/>
</dbReference>
<comment type="subcellular location">
    <subcellularLocation>
        <location evidence="1">Nucleus</location>
    </subcellularLocation>
</comment>
<dbReference type="SUPFAM" id="SSF54160">
    <property type="entry name" value="Chromo domain-like"/>
    <property type="match status" value="2"/>
</dbReference>
<feature type="region of interest" description="Disordered" evidence="4">
    <location>
        <begin position="1"/>
        <end position="85"/>
    </location>
</feature>
<evidence type="ECO:0000256" key="3">
    <source>
        <dbReference type="ARBA" id="ARBA00023242"/>
    </source>
</evidence>
<dbReference type="InterPro" id="IPR000953">
    <property type="entry name" value="Chromo/chromo_shadow_dom"/>
</dbReference>
<proteinExistence type="predicted"/>
<name>A0ABR4PEM2_9HELO</name>
<dbReference type="InterPro" id="IPR023779">
    <property type="entry name" value="Chromodomain_CS"/>
</dbReference>
<evidence type="ECO:0000256" key="2">
    <source>
        <dbReference type="ARBA" id="ARBA00011353"/>
    </source>
</evidence>
<dbReference type="InterPro" id="IPR016197">
    <property type="entry name" value="Chromo-like_dom_sf"/>
</dbReference>
<feature type="compositionally biased region" description="Acidic residues" evidence="4">
    <location>
        <begin position="51"/>
        <end position="68"/>
    </location>
</feature>
<reference evidence="6 7" key="1">
    <citation type="submission" date="2024-06" db="EMBL/GenBank/DDBJ databases">
        <title>Complete genome of Phlyctema vagabunda strain 19-DSS-EL-015.</title>
        <authorList>
            <person name="Fiorenzani C."/>
        </authorList>
    </citation>
    <scope>NUCLEOTIDE SEQUENCE [LARGE SCALE GENOMIC DNA]</scope>
    <source>
        <strain evidence="6 7">19-DSS-EL-015</strain>
    </source>
</reference>
<keyword evidence="7" id="KW-1185">Reference proteome</keyword>
<dbReference type="PROSITE" id="PS00598">
    <property type="entry name" value="CHROMO_1"/>
    <property type="match status" value="1"/>
</dbReference>
<feature type="region of interest" description="Disordered" evidence="4">
    <location>
        <begin position="153"/>
        <end position="205"/>
    </location>
</feature>